<evidence type="ECO:0000256" key="1">
    <source>
        <dbReference type="SAM" id="MobiDB-lite"/>
    </source>
</evidence>
<reference evidence="2 3" key="1">
    <citation type="journal article" date="2011" name="DNA Res.">
        <title>Whole-genome sequencing of sake yeast Saccharomyces cerevisiae Kyokai no. 7.</title>
        <authorList>
            <person name="Akao T."/>
            <person name="Yashiro I."/>
            <person name="Hosoyama A."/>
            <person name="Kitagaki H."/>
            <person name="Horikawa H."/>
            <person name="Watanabe D."/>
            <person name="Akada R."/>
            <person name="Ando Y."/>
            <person name="Harashima S."/>
            <person name="Inoue T."/>
            <person name="Inoue Y."/>
            <person name="Kajiwara S."/>
            <person name="Kitamoto K."/>
            <person name="Kitamoto N."/>
            <person name="Kobayashi O."/>
            <person name="Kuhara S."/>
            <person name="Masubuchi T."/>
            <person name="Mizoguchi H."/>
            <person name="Nakao Y."/>
            <person name="Nakazato A."/>
            <person name="Namise M."/>
            <person name="Oba T."/>
            <person name="Ogata T."/>
            <person name="Ohta A."/>
            <person name="Sato M."/>
            <person name="Shibasaki S."/>
            <person name="Takatsume Y."/>
            <person name="Tanimoto S."/>
            <person name="Tsuboi H."/>
            <person name="Nishimura A."/>
            <person name="Yoda K."/>
            <person name="Ishikawa T."/>
            <person name="Iwashita K."/>
            <person name="Fujita N."/>
            <person name="Shimoi H."/>
        </authorList>
    </citation>
    <scope>NUCLEOTIDE SEQUENCE [LARGE SCALE GENOMIC DNA]</scope>
    <source>
        <strain evidence="3">Kyokai no. 7 / NBRC 101557</strain>
    </source>
</reference>
<proteinExistence type="predicted"/>
<dbReference type="HOGENOM" id="CLU_3371054_0_0_1"/>
<dbReference type="AlphaFoldDB" id="G2WKL2"/>
<evidence type="ECO:0000313" key="3">
    <source>
        <dbReference type="Proteomes" id="UP000001608"/>
    </source>
</evidence>
<accession>G2WKL2</accession>
<dbReference type="Proteomes" id="UP000001608">
    <property type="component" value="Chromosome 13"/>
</dbReference>
<feature type="region of interest" description="Disordered" evidence="1">
    <location>
        <begin position="1"/>
        <end position="35"/>
    </location>
</feature>
<feature type="non-terminal residue" evidence="2">
    <location>
        <position position="35"/>
    </location>
</feature>
<sequence>MDVVQQKQDKQLQHQTQEQQQIREDQQEVPPQRPR</sequence>
<dbReference type="EMBL" id="DG000049">
    <property type="protein sequence ID" value="GAA25605.1"/>
    <property type="molecule type" value="Genomic_DNA"/>
</dbReference>
<comment type="caution">
    <text evidence="2">The sequence shown here is derived from an EMBL/GenBank/DDBJ whole genome shotgun (WGS) entry which is preliminary data.</text>
</comment>
<organism evidence="2 3">
    <name type="scientific">Saccharomyces cerevisiae (strain Kyokai no. 7 / NBRC 101557)</name>
    <name type="common">Baker's yeast</name>
    <dbReference type="NCBI Taxonomy" id="721032"/>
    <lineage>
        <taxon>Eukaryota</taxon>
        <taxon>Fungi</taxon>
        <taxon>Dikarya</taxon>
        <taxon>Ascomycota</taxon>
        <taxon>Saccharomycotina</taxon>
        <taxon>Saccharomycetes</taxon>
        <taxon>Saccharomycetales</taxon>
        <taxon>Saccharomycetaceae</taxon>
        <taxon>Saccharomyces</taxon>
    </lineage>
</organism>
<protein>
    <submittedName>
        <fullName evidence="2">K7_Ymr160wap</fullName>
    </submittedName>
</protein>
<name>G2WKL2_YEASK</name>
<evidence type="ECO:0000313" key="2">
    <source>
        <dbReference type="EMBL" id="GAA25605.1"/>
    </source>
</evidence>
<gene>
    <name evidence="2" type="primary">K7_YMR160Wa</name>
    <name evidence="2" type="ORF">SYK7_054851</name>
</gene>